<dbReference type="OMA" id="ICALTHQ"/>
<dbReference type="InterPro" id="IPR006571">
    <property type="entry name" value="TLDc_dom"/>
</dbReference>
<dbReference type="EMBL" id="MVGT01001340">
    <property type="protein sequence ID" value="OVA12852.1"/>
    <property type="molecule type" value="Genomic_DNA"/>
</dbReference>
<evidence type="ECO:0000313" key="2">
    <source>
        <dbReference type="EMBL" id="OVA12852.1"/>
    </source>
</evidence>
<evidence type="ECO:0000313" key="3">
    <source>
        <dbReference type="Proteomes" id="UP000195402"/>
    </source>
</evidence>
<reference evidence="2 3" key="1">
    <citation type="journal article" date="2017" name="Mol. Plant">
        <title>The Genome of Medicinal Plant Macleaya cordata Provides New Insights into Benzylisoquinoline Alkaloids Metabolism.</title>
        <authorList>
            <person name="Liu X."/>
            <person name="Liu Y."/>
            <person name="Huang P."/>
            <person name="Ma Y."/>
            <person name="Qing Z."/>
            <person name="Tang Q."/>
            <person name="Cao H."/>
            <person name="Cheng P."/>
            <person name="Zheng Y."/>
            <person name="Yuan Z."/>
            <person name="Zhou Y."/>
            <person name="Liu J."/>
            <person name="Tang Z."/>
            <person name="Zhuo Y."/>
            <person name="Zhang Y."/>
            <person name="Yu L."/>
            <person name="Huang J."/>
            <person name="Yang P."/>
            <person name="Peng Q."/>
            <person name="Zhang J."/>
            <person name="Jiang W."/>
            <person name="Zhang Z."/>
            <person name="Lin K."/>
            <person name="Ro D.K."/>
            <person name="Chen X."/>
            <person name="Xiong X."/>
            <person name="Shang Y."/>
            <person name="Huang S."/>
            <person name="Zeng J."/>
        </authorList>
    </citation>
    <scope>NUCLEOTIDE SEQUENCE [LARGE SCALE GENOMIC DNA]</scope>
    <source>
        <strain evidence="3">cv. BLH2017</strain>
        <tissue evidence="2">Root</tissue>
    </source>
</reference>
<sequence>MERCPSAVGRKMELIGSSYLYRGASGVAGCIVYRWEHTRSNGEDTYDEVNGFLFGPRKVPGPISAEMRARKRVSFVHRKSPTLPLGESSLHGKVLNRFWSSVDGYHGPLLVLVSASSIESSEGDSSAGRWVIAVLTGQGCENKDVFYGSSGYLYAISPIFHVFSPSGKDKNFVYSHLHPTGGGRGVYEPHPKPVGVAFGGTPGNERIFIAEDFSRITVRYHAVDKTYRPGSLFPNQGVLTTEASILEVEVWGLGGEKVKEQQDAYRKREELFTEQRRKVDLKTFGNWEDSPERMMMDMVSDPNRVHREDR</sequence>
<dbReference type="PANTHER" id="PTHR23354:SF104">
    <property type="entry name" value="TLD-DOMAIN CONTAINING NUCLEOLAR PROTEIN"/>
    <property type="match status" value="1"/>
</dbReference>
<dbReference type="OrthoDB" id="289228at2759"/>
<evidence type="ECO:0000259" key="1">
    <source>
        <dbReference type="SMART" id="SM00584"/>
    </source>
</evidence>
<accession>A0A200QR04</accession>
<organism evidence="2 3">
    <name type="scientific">Macleaya cordata</name>
    <name type="common">Five-seeded plume-poppy</name>
    <name type="synonym">Bocconia cordata</name>
    <dbReference type="NCBI Taxonomy" id="56857"/>
    <lineage>
        <taxon>Eukaryota</taxon>
        <taxon>Viridiplantae</taxon>
        <taxon>Streptophyta</taxon>
        <taxon>Embryophyta</taxon>
        <taxon>Tracheophyta</taxon>
        <taxon>Spermatophyta</taxon>
        <taxon>Magnoliopsida</taxon>
        <taxon>Ranunculales</taxon>
        <taxon>Papaveraceae</taxon>
        <taxon>Papaveroideae</taxon>
        <taxon>Macleaya</taxon>
    </lineage>
</organism>
<dbReference type="SMART" id="SM00584">
    <property type="entry name" value="TLDc"/>
    <property type="match status" value="1"/>
</dbReference>
<dbReference type="PANTHER" id="PTHR23354">
    <property type="entry name" value="NUCLEOLAR PROTEIN 7/ESTROGEN RECEPTOR COACTIVATOR-RELATED"/>
    <property type="match status" value="1"/>
</dbReference>
<proteinExistence type="predicted"/>
<protein>
    <submittedName>
        <fullName evidence="2">TLDc</fullName>
    </submittedName>
</protein>
<dbReference type="InParanoid" id="A0A200QR04"/>
<feature type="domain" description="TLDc" evidence="1">
    <location>
        <begin position="60"/>
        <end position="254"/>
    </location>
</feature>
<dbReference type="Pfam" id="PF07534">
    <property type="entry name" value="TLD"/>
    <property type="match status" value="1"/>
</dbReference>
<gene>
    <name evidence="2" type="ORF">BVC80_1805g57</name>
</gene>
<keyword evidence="3" id="KW-1185">Reference proteome</keyword>
<comment type="caution">
    <text evidence="2">The sequence shown here is derived from an EMBL/GenBank/DDBJ whole genome shotgun (WGS) entry which is preliminary data.</text>
</comment>
<dbReference type="Proteomes" id="UP000195402">
    <property type="component" value="Unassembled WGS sequence"/>
</dbReference>
<dbReference type="AlphaFoldDB" id="A0A200QR04"/>
<name>A0A200QR04_MACCD</name>